<dbReference type="HAMAP" id="MF_00210">
    <property type="entry name" value="EPSP_synth"/>
    <property type="match status" value="1"/>
</dbReference>
<dbReference type="EMBL" id="CP141615">
    <property type="protein sequence ID" value="WRP18559.1"/>
    <property type="molecule type" value="Genomic_DNA"/>
</dbReference>
<evidence type="ECO:0000256" key="5">
    <source>
        <dbReference type="ARBA" id="ARBA00023141"/>
    </source>
</evidence>
<dbReference type="PROSITE" id="PS00104">
    <property type="entry name" value="EPSP_SYNTHASE_1"/>
    <property type="match status" value="1"/>
</dbReference>
<feature type="binding site" evidence="7">
    <location>
        <position position="114"/>
    </location>
    <ligand>
        <name>phosphoenolpyruvate</name>
        <dbReference type="ChEBI" id="CHEBI:58702"/>
    </ligand>
</feature>
<dbReference type="InterPro" id="IPR023193">
    <property type="entry name" value="EPSP_synthase_CS"/>
</dbReference>
<evidence type="ECO:0000256" key="3">
    <source>
        <dbReference type="ARBA" id="ARBA00022605"/>
    </source>
</evidence>
<feature type="binding site" evidence="7">
    <location>
        <position position="408"/>
    </location>
    <ligand>
        <name>phosphoenolpyruvate</name>
        <dbReference type="ChEBI" id="CHEBI:58702"/>
    </ligand>
</feature>
<name>A0ABZ1C0T7_9FIRM</name>
<comment type="similarity">
    <text evidence="2 7">Belongs to the EPSP synthase family.</text>
</comment>
<dbReference type="InterPro" id="IPR001986">
    <property type="entry name" value="Enolpyruvate_Tfrase_dom"/>
</dbReference>
<dbReference type="RefSeq" id="WP_324717832.1">
    <property type="nucleotide sequence ID" value="NZ_CP141615.1"/>
</dbReference>
<feature type="domain" description="Enolpyruvate transferase" evidence="8">
    <location>
        <begin position="21"/>
        <end position="441"/>
    </location>
</feature>
<evidence type="ECO:0000256" key="2">
    <source>
        <dbReference type="ARBA" id="ARBA00009948"/>
    </source>
</evidence>
<accession>A0ABZ1C0T7</accession>
<dbReference type="PIRSF" id="PIRSF000505">
    <property type="entry name" value="EPSPS"/>
    <property type="match status" value="1"/>
</dbReference>
<dbReference type="InterPro" id="IPR013792">
    <property type="entry name" value="RNA3'P_cycl/enolpyr_Trfase_a/b"/>
</dbReference>
<comment type="catalytic activity">
    <reaction evidence="6">
        <text>3-phosphoshikimate + phosphoenolpyruvate = 5-O-(1-carboxyvinyl)-3-phosphoshikimate + phosphate</text>
        <dbReference type="Rhea" id="RHEA:21256"/>
        <dbReference type="ChEBI" id="CHEBI:43474"/>
        <dbReference type="ChEBI" id="CHEBI:57701"/>
        <dbReference type="ChEBI" id="CHEBI:58702"/>
        <dbReference type="ChEBI" id="CHEBI:145989"/>
        <dbReference type="EC" id="2.5.1.19"/>
    </reaction>
    <physiologicalReaction direction="left-to-right" evidence="6">
        <dbReference type="Rhea" id="RHEA:21257"/>
    </physiologicalReaction>
</comment>
<dbReference type="Proteomes" id="UP001332192">
    <property type="component" value="Chromosome"/>
</dbReference>
<evidence type="ECO:0000313" key="10">
    <source>
        <dbReference type="Proteomes" id="UP001332192"/>
    </source>
</evidence>
<dbReference type="EC" id="2.5.1.19" evidence="7"/>
<feature type="binding site" evidence="7">
    <location>
        <position position="366"/>
    </location>
    <ligand>
        <name>phosphoenolpyruvate</name>
        <dbReference type="ChEBI" id="CHEBI:58702"/>
    </ligand>
</feature>
<keyword evidence="4 7" id="KW-0808">Transferase</keyword>
<organism evidence="9 10">
    <name type="scientific">Carboxydichorda subterranea</name>
    <dbReference type="NCBI Taxonomy" id="3109565"/>
    <lineage>
        <taxon>Bacteria</taxon>
        <taxon>Bacillati</taxon>
        <taxon>Bacillota</taxon>
        <taxon>Limnochordia</taxon>
        <taxon>Limnochordales</taxon>
        <taxon>Geochordaceae</taxon>
        <taxon>Carboxydichorda</taxon>
    </lineage>
</organism>
<evidence type="ECO:0000256" key="6">
    <source>
        <dbReference type="ARBA" id="ARBA00044633"/>
    </source>
</evidence>
<comment type="subcellular location">
    <subcellularLocation>
        <location evidence="7">Cytoplasm</location>
    </subcellularLocation>
</comment>
<dbReference type="PANTHER" id="PTHR21090">
    <property type="entry name" value="AROM/DEHYDROQUINATE SYNTHASE"/>
    <property type="match status" value="1"/>
</dbReference>
<dbReference type="CDD" id="cd01556">
    <property type="entry name" value="EPSP_synthase"/>
    <property type="match status" value="1"/>
</dbReference>
<gene>
    <name evidence="7 9" type="primary">aroA</name>
    <name evidence="9" type="ORF">U7230_06040</name>
</gene>
<comment type="subunit">
    <text evidence="7">Monomer.</text>
</comment>
<feature type="binding site" evidence="7">
    <location>
        <position position="142"/>
    </location>
    <ligand>
        <name>phosphoenolpyruvate</name>
        <dbReference type="ChEBI" id="CHEBI:58702"/>
    </ligand>
</feature>
<feature type="binding site" evidence="7">
    <location>
        <position position="36"/>
    </location>
    <ligand>
        <name>3-phosphoshikimate</name>
        <dbReference type="ChEBI" id="CHEBI:145989"/>
    </ligand>
</feature>
<dbReference type="SUPFAM" id="SSF55205">
    <property type="entry name" value="EPT/RTPC-like"/>
    <property type="match status" value="1"/>
</dbReference>
<evidence type="ECO:0000256" key="7">
    <source>
        <dbReference type="HAMAP-Rule" id="MF_00210"/>
    </source>
</evidence>
<feature type="binding site" evidence="7">
    <location>
        <position position="335"/>
    </location>
    <ligand>
        <name>3-phosphoshikimate</name>
        <dbReference type="ChEBI" id="CHEBI:145989"/>
    </ligand>
</feature>
<protein>
    <recommendedName>
        <fullName evidence="7">3-phosphoshikimate 1-carboxyvinyltransferase</fullName>
        <ecNumber evidence="7">2.5.1.19</ecNumber>
    </recommendedName>
    <alternativeName>
        <fullName evidence="7">5-enolpyruvylshikimate-3-phosphate synthase</fullName>
        <shortName evidence="7">EPSP synthase</shortName>
        <shortName evidence="7">EPSPS</shortName>
    </alternativeName>
</protein>
<keyword evidence="3 7" id="KW-0028">Amino-acid biosynthesis</keyword>
<feature type="binding site" evidence="7">
    <location>
        <position position="188"/>
    </location>
    <ligand>
        <name>3-phosphoshikimate</name>
        <dbReference type="ChEBI" id="CHEBI:145989"/>
    </ligand>
</feature>
<comment type="function">
    <text evidence="7">Catalyzes the transfer of the enolpyruvyl moiety of phosphoenolpyruvate (PEP) to the 5-hydroxyl of shikimate-3-phosphate (S3P) to produce enolpyruvyl shikimate-3-phosphate and inorganic phosphate.</text>
</comment>
<feature type="binding site" evidence="7">
    <location>
        <position position="36"/>
    </location>
    <ligand>
        <name>phosphoenolpyruvate</name>
        <dbReference type="ChEBI" id="CHEBI:58702"/>
    </ligand>
</feature>
<feature type="binding site" evidence="7">
    <location>
        <position position="188"/>
    </location>
    <ligand>
        <name>phosphoenolpyruvate</name>
        <dbReference type="ChEBI" id="CHEBI:58702"/>
    </ligand>
</feature>
<keyword evidence="7" id="KW-0963">Cytoplasm</keyword>
<sequence length="459" mass="48254">MATVKDQGSAAESGSRLIQVTPGQGVRGTAFVPPDKSLSHRAAMLGAIAEGTTVVRSFLTALDTLATLDCLRALGVEVAGPKDGTVIIKGRPGSSGAGAGFDEPDHVLDAGNSGTTLRLLAGLAAPHPIFWVATGDASLRRRPMGRVIEPLERMGARIMARRGGLAPLAITGGALSGIVWRTSVASAQVKSAILLAGLQARGLTRVEEPAQSRDHTERMLAFFGAELRRGEGWAELQGPQRLRGRTVTVPGDPSSAAFFWVAAAILPGSEVRTPEVGLNPTRIEVLRVLEEMGAEVDVRPAPERGPEPAGDVTVRGPSELRAVRIEGRRVPLLIDELPVLAVAALHARGTSQIRDAAELRYKESDRIDALAHELRQLGFSVETFPDGLGISGPQRALGGEAWSHGDHRLAMALVVAALAGKRPSVVKGTECIETSFPGFAAAMDRLARPGNARVVEQPA</sequence>
<feature type="binding site" evidence="7">
    <location>
        <position position="41"/>
    </location>
    <ligand>
        <name>3-phosphoshikimate</name>
        <dbReference type="ChEBI" id="CHEBI:145989"/>
    </ligand>
</feature>
<feature type="binding site" evidence="7">
    <location>
        <position position="37"/>
    </location>
    <ligand>
        <name>3-phosphoshikimate</name>
        <dbReference type="ChEBI" id="CHEBI:145989"/>
    </ligand>
</feature>
<feature type="active site" description="Proton acceptor" evidence="7">
    <location>
        <position position="335"/>
    </location>
</feature>
<keyword evidence="5 7" id="KW-0057">Aromatic amino acid biosynthesis</keyword>
<keyword evidence="10" id="KW-1185">Reference proteome</keyword>
<dbReference type="Gene3D" id="3.65.10.10">
    <property type="entry name" value="Enolpyruvate transferase domain"/>
    <property type="match status" value="2"/>
</dbReference>
<proteinExistence type="inferred from homology"/>
<dbReference type="PROSITE" id="PS00885">
    <property type="entry name" value="EPSP_SYNTHASE_2"/>
    <property type="match status" value="1"/>
</dbReference>
<evidence type="ECO:0000313" key="9">
    <source>
        <dbReference type="EMBL" id="WRP18559.1"/>
    </source>
</evidence>
<feature type="binding site" evidence="7">
    <location>
        <position position="362"/>
    </location>
    <ligand>
        <name>3-phosphoshikimate</name>
        <dbReference type="ChEBI" id="CHEBI:145989"/>
    </ligand>
</feature>
<evidence type="ECO:0000259" key="8">
    <source>
        <dbReference type="Pfam" id="PF00275"/>
    </source>
</evidence>
<evidence type="ECO:0000256" key="1">
    <source>
        <dbReference type="ARBA" id="ARBA00004811"/>
    </source>
</evidence>
<dbReference type="InterPro" id="IPR006264">
    <property type="entry name" value="EPSP_synthase"/>
</dbReference>
<dbReference type="Pfam" id="PF00275">
    <property type="entry name" value="EPSP_synthase"/>
    <property type="match status" value="1"/>
</dbReference>
<dbReference type="NCBIfam" id="TIGR01356">
    <property type="entry name" value="aroA"/>
    <property type="match status" value="1"/>
</dbReference>
<evidence type="ECO:0000256" key="4">
    <source>
        <dbReference type="ARBA" id="ARBA00022679"/>
    </source>
</evidence>
<comment type="caution">
    <text evidence="7">Lacks conserved residue(s) required for the propagation of feature annotation.</text>
</comment>
<reference evidence="9 10" key="1">
    <citation type="journal article" date="2024" name="Front. Microbiol.">
        <title>Novel thermophilic genera Geochorda gen. nov. and Carboxydochorda gen. nov. from the deep terrestrial subsurface reveal the ecophysiological diversity in the class Limnochordia.</title>
        <authorList>
            <person name="Karnachuk O.V."/>
            <person name="Lukina A.P."/>
            <person name="Avakyan M.R."/>
            <person name="Kadnikov V.V."/>
            <person name="Begmatov S."/>
            <person name="Beletsky A.V."/>
            <person name="Vlasova K.G."/>
            <person name="Novikov A.A."/>
            <person name="Shcherbakova V.A."/>
            <person name="Mardanov A.V."/>
            <person name="Ravin N.V."/>
        </authorList>
    </citation>
    <scope>NUCLEOTIDE SEQUENCE [LARGE SCALE GENOMIC DNA]</scope>
    <source>
        <strain evidence="9 10">L945</strain>
    </source>
</reference>
<dbReference type="PANTHER" id="PTHR21090:SF5">
    <property type="entry name" value="PENTAFUNCTIONAL AROM POLYPEPTIDE"/>
    <property type="match status" value="1"/>
</dbReference>
<feature type="binding site" evidence="7">
    <location>
        <position position="186"/>
    </location>
    <ligand>
        <name>3-phosphoshikimate</name>
        <dbReference type="ChEBI" id="CHEBI:145989"/>
    </ligand>
</feature>
<dbReference type="GO" id="GO:0003866">
    <property type="term" value="F:3-phosphoshikimate 1-carboxyvinyltransferase activity"/>
    <property type="evidence" value="ECO:0007669"/>
    <property type="project" value="UniProtKB-EC"/>
</dbReference>
<dbReference type="InterPro" id="IPR036968">
    <property type="entry name" value="Enolpyruvate_Tfrase_sf"/>
</dbReference>
<comment type="pathway">
    <text evidence="1 7">Metabolic intermediate biosynthesis; chorismate biosynthesis; chorismate from D-erythrose 4-phosphate and phosphoenolpyruvate: step 6/7.</text>
</comment>